<dbReference type="EMBL" id="JAEKNR010000209">
    <property type="protein sequence ID" value="MBJ7600461.1"/>
    <property type="molecule type" value="Genomic_DNA"/>
</dbReference>
<name>A0A934K2M2_9BACT</name>
<organism evidence="1 2">
    <name type="scientific">Candidatus Nephthysia bennettiae</name>
    <dbReference type="NCBI Taxonomy" id="3127016"/>
    <lineage>
        <taxon>Bacteria</taxon>
        <taxon>Bacillati</taxon>
        <taxon>Candidatus Dormiibacterota</taxon>
        <taxon>Candidatus Dormibacteria</taxon>
        <taxon>Candidatus Dormibacterales</taxon>
        <taxon>Candidatus Dormibacteraceae</taxon>
        <taxon>Candidatus Nephthysia</taxon>
    </lineage>
</organism>
<protein>
    <submittedName>
        <fullName evidence="1">Uncharacterized protein</fullName>
    </submittedName>
</protein>
<dbReference type="Proteomes" id="UP000612893">
    <property type="component" value="Unassembled WGS sequence"/>
</dbReference>
<evidence type="ECO:0000313" key="2">
    <source>
        <dbReference type="Proteomes" id="UP000612893"/>
    </source>
</evidence>
<evidence type="ECO:0000313" key="1">
    <source>
        <dbReference type="EMBL" id="MBJ7600461.1"/>
    </source>
</evidence>
<keyword evidence="2" id="KW-1185">Reference proteome</keyword>
<dbReference type="RefSeq" id="WP_338204300.1">
    <property type="nucleotide sequence ID" value="NZ_JAEKNR010000209.1"/>
</dbReference>
<proteinExistence type="predicted"/>
<gene>
    <name evidence="1" type="ORF">JF922_20615</name>
</gene>
<accession>A0A934K2M2</accession>
<dbReference type="AlphaFoldDB" id="A0A934K2M2"/>
<comment type="caution">
    <text evidence="1">The sequence shown here is derived from an EMBL/GenBank/DDBJ whole genome shotgun (WGS) entry which is preliminary data.</text>
</comment>
<sequence>MSDPNVENEAAVDLDEAIRDEIRAKLHAPGDEKAEAPKDRPVATNLQDTAALRLLSSCA</sequence>
<reference evidence="1" key="1">
    <citation type="submission" date="2020-10" db="EMBL/GenBank/DDBJ databases">
        <title>Ca. Dormibacterota MAGs.</title>
        <authorList>
            <person name="Montgomery K."/>
        </authorList>
    </citation>
    <scope>NUCLEOTIDE SEQUENCE [LARGE SCALE GENOMIC DNA]</scope>
    <source>
        <strain evidence="1">SC8812_S17_10</strain>
    </source>
</reference>